<proteinExistence type="predicted"/>
<sequence length="291" mass="32529">MGIFAGFELDLIEGAGARLRVRHGGSGTPVVLLHGHPRTHTTWHRVAPQLANDHYVVCPDLRGYGQSDKPASADDHAPYSKRAMAEDIVAIMRELGHQRFAVVGHDRGAYVAYRAALDHPDVVTKLVVIDVVPTAEALERCDAGFAKEWWHWFFFGQTAKPAERVITADPETWYNAWTVNSPDRLGPENHADFLAAIRDPATVHAMVEDYRANLGIDRINDEADRAVGKQITCPAMMLWSLRDDMEQLYGDPLEVWKPWCPHIVGHGIDSGHHVAEENPDQLARDLLAFLR</sequence>
<dbReference type="PANTHER" id="PTHR43798:SF33">
    <property type="entry name" value="HYDROLASE, PUTATIVE (AFU_ORTHOLOGUE AFUA_2G14860)-RELATED"/>
    <property type="match status" value="1"/>
</dbReference>
<dbReference type="Gene3D" id="3.40.50.1820">
    <property type="entry name" value="alpha/beta hydrolase"/>
    <property type="match status" value="1"/>
</dbReference>
<dbReference type="InterPro" id="IPR000073">
    <property type="entry name" value="AB_hydrolase_1"/>
</dbReference>
<dbReference type="GO" id="GO:0047372">
    <property type="term" value="F:monoacylglycerol lipase activity"/>
    <property type="evidence" value="ECO:0007669"/>
    <property type="project" value="TreeGrafter"/>
</dbReference>
<reference evidence="2 3" key="1">
    <citation type="submission" date="2017-04" db="EMBL/GenBank/DDBJ databases">
        <authorList>
            <person name="Afonso C.L."/>
            <person name="Miller P.J."/>
            <person name="Scott M.A."/>
            <person name="Spackman E."/>
            <person name="Goraichik I."/>
            <person name="Dimitrov K.M."/>
            <person name="Suarez D.L."/>
            <person name="Swayne D.E."/>
        </authorList>
    </citation>
    <scope>NUCLEOTIDE SEQUENCE [LARGE SCALE GENOMIC DNA]</scope>
    <source>
        <strain evidence="2 3">DSM 43828</strain>
    </source>
</reference>
<keyword evidence="3" id="KW-1185">Reference proteome</keyword>
<feature type="domain" description="AB hydrolase-1" evidence="1">
    <location>
        <begin position="29"/>
        <end position="279"/>
    </location>
</feature>
<gene>
    <name evidence="2" type="ORF">SAMN05661093_06918</name>
</gene>
<dbReference type="InterPro" id="IPR000639">
    <property type="entry name" value="Epox_hydrolase-like"/>
</dbReference>
<organism evidence="2 3">
    <name type="scientific">Kibdelosporangium aridum</name>
    <dbReference type="NCBI Taxonomy" id="2030"/>
    <lineage>
        <taxon>Bacteria</taxon>
        <taxon>Bacillati</taxon>
        <taxon>Actinomycetota</taxon>
        <taxon>Actinomycetes</taxon>
        <taxon>Pseudonocardiales</taxon>
        <taxon>Pseudonocardiaceae</taxon>
        <taxon>Kibdelosporangium</taxon>
    </lineage>
</organism>
<evidence type="ECO:0000313" key="2">
    <source>
        <dbReference type="EMBL" id="SMD21610.1"/>
    </source>
</evidence>
<dbReference type="PRINTS" id="PR00111">
    <property type="entry name" value="ABHYDROLASE"/>
</dbReference>
<dbReference type="GO" id="GO:0046464">
    <property type="term" value="P:acylglycerol catabolic process"/>
    <property type="evidence" value="ECO:0007669"/>
    <property type="project" value="TreeGrafter"/>
</dbReference>
<dbReference type="SUPFAM" id="SSF53474">
    <property type="entry name" value="alpha/beta-Hydrolases"/>
    <property type="match status" value="1"/>
</dbReference>
<dbReference type="Pfam" id="PF00561">
    <property type="entry name" value="Abhydrolase_1"/>
    <property type="match status" value="1"/>
</dbReference>
<dbReference type="GO" id="GO:0016020">
    <property type="term" value="C:membrane"/>
    <property type="evidence" value="ECO:0007669"/>
    <property type="project" value="TreeGrafter"/>
</dbReference>
<dbReference type="PANTHER" id="PTHR43798">
    <property type="entry name" value="MONOACYLGLYCEROL LIPASE"/>
    <property type="match status" value="1"/>
</dbReference>
<dbReference type="AlphaFoldDB" id="A0A1W2FIB5"/>
<evidence type="ECO:0000259" key="1">
    <source>
        <dbReference type="Pfam" id="PF00561"/>
    </source>
</evidence>
<accession>A0A1W2FIB5</accession>
<dbReference type="InterPro" id="IPR029058">
    <property type="entry name" value="AB_hydrolase_fold"/>
</dbReference>
<name>A0A1W2FIB5_KIBAR</name>
<protein>
    <submittedName>
        <fullName evidence="2">Haloacetate dehalogenase</fullName>
    </submittedName>
</protein>
<dbReference type="RefSeq" id="WP_143446793.1">
    <property type="nucleotide sequence ID" value="NZ_FWXV01000007.1"/>
</dbReference>
<dbReference type="EMBL" id="FWXV01000007">
    <property type="protein sequence ID" value="SMD21610.1"/>
    <property type="molecule type" value="Genomic_DNA"/>
</dbReference>
<dbReference type="InterPro" id="IPR050266">
    <property type="entry name" value="AB_hydrolase_sf"/>
</dbReference>
<dbReference type="Proteomes" id="UP000192674">
    <property type="component" value="Unassembled WGS sequence"/>
</dbReference>
<dbReference type="PRINTS" id="PR00412">
    <property type="entry name" value="EPOXHYDRLASE"/>
</dbReference>
<dbReference type="OrthoDB" id="9812774at2"/>
<evidence type="ECO:0000313" key="3">
    <source>
        <dbReference type="Proteomes" id="UP000192674"/>
    </source>
</evidence>